<protein>
    <submittedName>
        <fullName evidence="1">Uncharacterized protein</fullName>
    </submittedName>
</protein>
<gene>
    <name evidence="1" type="ORF">AQPW35_12370</name>
</gene>
<dbReference type="EMBL" id="BJCL01000002">
    <property type="protein sequence ID" value="GCL62156.1"/>
    <property type="molecule type" value="Genomic_DNA"/>
</dbReference>
<dbReference type="Proteomes" id="UP000301751">
    <property type="component" value="Unassembled WGS sequence"/>
</dbReference>
<keyword evidence="2" id="KW-1185">Reference proteome</keyword>
<sequence>MESPAYLWNVVSIFYEPRAETPIRADPATMAPPFQTWLPTGAAGIAVVRFDDTAHRAASRLQPAGSQRALRGGIFIDTGPHDPS</sequence>
<evidence type="ECO:0000313" key="2">
    <source>
        <dbReference type="Proteomes" id="UP000301751"/>
    </source>
</evidence>
<reference evidence="2" key="1">
    <citation type="submission" date="2019-03" db="EMBL/GenBank/DDBJ databases">
        <title>Aquabacterium pictum sp.nov., the first bacteriochlorophyll a-containing freshwater bacterium in the genus Aquabacterium of the class Betaproteobacteria.</title>
        <authorList>
            <person name="Hirose S."/>
            <person name="Tank M."/>
            <person name="Hara E."/>
            <person name="Tamaki H."/>
            <person name="Takaichi S."/>
            <person name="Haruta S."/>
            <person name="Hanada S."/>
        </authorList>
    </citation>
    <scope>NUCLEOTIDE SEQUENCE [LARGE SCALE GENOMIC DNA]</scope>
    <source>
        <strain evidence="2">W35</strain>
    </source>
</reference>
<organism evidence="1 2">
    <name type="scientific">Pseudaquabacterium pictum</name>
    <dbReference type="NCBI Taxonomy" id="2315236"/>
    <lineage>
        <taxon>Bacteria</taxon>
        <taxon>Pseudomonadati</taxon>
        <taxon>Pseudomonadota</taxon>
        <taxon>Betaproteobacteria</taxon>
        <taxon>Burkholderiales</taxon>
        <taxon>Sphaerotilaceae</taxon>
        <taxon>Pseudaquabacterium</taxon>
    </lineage>
</organism>
<accession>A0A480AMC1</accession>
<evidence type="ECO:0000313" key="1">
    <source>
        <dbReference type="EMBL" id="GCL62156.1"/>
    </source>
</evidence>
<name>A0A480AMC1_9BURK</name>
<comment type="caution">
    <text evidence="1">The sequence shown here is derived from an EMBL/GenBank/DDBJ whole genome shotgun (WGS) entry which is preliminary data.</text>
</comment>
<proteinExistence type="predicted"/>
<dbReference type="AlphaFoldDB" id="A0A480AMC1"/>